<feature type="transmembrane region" description="Helical" evidence="2">
    <location>
        <begin position="133"/>
        <end position="155"/>
    </location>
</feature>
<dbReference type="EMBL" id="JAPEVG010000484">
    <property type="protein sequence ID" value="KAJ8462229.1"/>
    <property type="molecule type" value="Genomic_DNA"/>
</dbReference>
<evidence type="ECO:0000256" key="1">
    <source>
        <dbReference type="SAM" id="Coils"/>
    </source>
</evidence>
<keyword evidence="1" id="KW-0175">Coiled coil</keyword>
<dbReference type="Proteomes" id="UP001215151">
    <property type="component" value="Unassembled WGS sequence"/>
</dbReference>
<keyword evidence="2" id="KW-0812">Transmembrane</keyword>
<organism evidence="3 4">
    <name type="scientific">Trametes cubensis</name>
    <dbReference type="NCBI Taxonomy" id="1111947"/>
    <lineage>
        <taxon>Eukaryota</taxon>
        <taxon>Fungi</taxon>
        <taxon>Dikarya</taxon>
        <taxon>Basidiomycota</taxon>
        <taxon>Agaricomycotina</taxon>
        <taxon>Agaricomycetes</taxon>
        <taxon>Polyporales</taxon>
        <taxon>Polyporaceae</taxon>
        <taxon>Trametes</taxon>
    </lineage>
</organism>
<dbReference type="AlphaFoldDB" id="A0AAD7TIP7"/>
<feature type="coiled-coil region" evidence="1">
    <location>
        <begin position="414"/>
        <end position="455"/>
    </location>
</feature>
<gene>
    <name evidence="3" type="ORF">ONZ51_g11037</name>
</gene>
<reference evidence="3" key="1">
    <citation type="submission" date="2022-11" db="EMBL/GenBank/DDBJ databases">
        <title>Genome Sequence of Cubamyces cubensis.</title>
        <authorList>
            <person name="Buettner E."/>
        </authorList>
    </citation>
    <scope>NUCLEOTIDE SEQUENCE</scope>
    <source>
        <strain evidence="3">MPL-01</strain>
    </source>
</reference>
<accession>A0AAD7TIP7</accession>
<evidence type="ECO:0000313" key="3">
    <source>
        <dbReference type="EMBL" id="KAJ8462229.1"/>
    </source>
</evidence>
<proteinExistence type="predicted"/>
<keyword evidence="2" id="KW-0472">Membrane</keyword>
<sequence>MGFLCSFGIASGKVFRFCSSDIGFLSPDVERQLTCLALFGILALFVYDLVYFSRQTGSLGPIVLLFFIVPAVYAAMTVFLGFKFVALWRFLAALRFFLANNPSYLLATPLACGVLYLSGLCLTVLGRSVHLRVFGYGVRFCLWLARLAGCIYGGLRTLAVTLSETKAFSSICARLICVTALSWGFACSVLKSLTCWVRSILRLVNPLAAQVDAQAALILDLQATIADQKASLAVKESAITDMHAMLADKEAAFDDLSVLLRKSNESYEAANASLEAANASIVEKDNAIQKVTVTLNGACALAAQRETALVAKCEAVEELEISLQDKVETIGNMAESIRILDLSLAGSREEATRYKRLSEDLQLKLSKRRDENDHLSALLRDNVLSNTHKDEVIDKQAAKMQRMTHQDEEKSCRIADLEATVSEIKLKLRDTRLANEKQEVQLRAKIDTIDGLREKVIALEASVDQSRLKALRVERAHSKEIEDALNLQLELQVRF</sequence>
<evidence type="ECO:0000256" key="2">
    <source>
        <dbReference type="SAM" id="Phobius"/>
    </source>
</evidence>
<evidence type="ECO:0000313" key="4">
    <source>
        <dbReference type="Proteomes" id="UP001215151"/>
    </source>
</evidence>
<keyword evidence="2" id="KW-1133">Transmembrane helix</keyword>
<comment type="caution">
    <text evidence="3">The sequence shown here is derived from an EMBL/GenBank/DDBJ whole genome shotgun (WGS) entry which is preliminary data.</text>
</comment>
<feature type="transmembrane region" description="Helical" evidence="2">
    <location>
        <begin position="32"/>
        <end position="50"/>
    </location>
</feature>
<keyword evidence="4" id="KW-1185">Reference proteome</keyword>
<feature type="transmembrane region" description="Helical" evidence="2">
    <location>
        <begin position="104"/>
        <end position="126"/>
    </location>
</feature>
<feature type="transmembrane region" description="Helical" evidence="2">
    <location>
        <begin position="62"/>
        <end position="84"/>
    </location>
</feature>
<protein>
    <submittedName>
        <fullName evidence="3">Uncharacterized protein</fullName>
    </submittedName>
</protein>
<name>A0AAD7TIP7_9APHY</name>